<gene>
    <name evidence="1" type="ORF">NMSP_0821</name>
</gene>
<reference evidence="1 2" key="1">
    <citation type="journal article" date="2017" name="Environ. Microbiol.">
        <title>Genome and epigenome of a novel marine Thaumarchaeota strain suggest viral infection, phosphorothioation DNA modification and multiple restriction systems.</title>
        <authorList>
            <person name="Ahlgren N.A."/>
            <person name="Chen Y."/>
            <person name="Needham D.M."/>
            <person name="Parada A.E."/>
            <person name="Sachdeva R."/>
            <person name="Trinh V."/>
            <person name="Chen T."/>
            <person name="Fuhrman J.A."/>
        </authorList>
    </citation>
    <scope>NUCLEOTIDE SEQUENCE [LARGE SCALE GENOMIC DNA]</scope>
    <source>
        <strain evidence="1 2">SPOT01</strain>
    </source>
</reference>
<sequence>MIKEEELNQWISEFHPTVETEIIEVLRARVQYAILDELNYMVSNQIGTADEVKKIVLDEITEITNDSIEIDTEED</sequence>
<dbReference type="GeneID" id="32901293"/>
<organism evidence="1 2">
    <name type="scientific">Candidatus Nitrosomarinus catalinensis</name>
    <dbReference type="NCBI Taxonomy" id="1898749"/>
    <lineage>
        <taxon>Archaea</taxon>
        <taxon>Nitrososphaerota</taxon>
        <taxon>Nitrososphaeria</taxon>
        <taxon>Nitrosopumilales</taxon>
        <taxon>Nitrosopumilaceae</taxon>
        <taxon>Candidatus Nitrosomarinus</taxon>
    </lineage>
</organism>
<proteinExistence type="predicted"/>
<name>A0A2Z2HK49_9ARCH</name>
<keyword evidence="2" id="KW-1185">Reference proteome</keyword>
<dbReference type="KEGG" id="nct:NMSP_0821"/>
<dbReference type="OrthoDB" id="373150at2157"/>
<evidence type="ECO:0000313" key="2">
    <source>
        <dbReference type="Proteomes" id="UP000249949"/>
    </source>
</evidence>
<dbReference type="Proteomes" id="UP000249949">
    <property type="component" value="Chromosome"/>
</dbReference>
<dbReference type="EMBL" id="CP021324">
    <property type="protein sequence ID" value="ARS64441.1"/>
    <property type="molecule type" value="Genomic_DNA"/>
</dbReference>
<protein>
    <submittedName>
        <fullName evidence="1">Uncharacterized protein</fullName>
    </submittedName>
</protein>
<accession>A0A2Z2HK49</accession>
<evidence type="ECO:0000313" key="1">
    <source>
        <dbReference type="EMBL" id="ARS64441.1"/>
    </source>
</evidence>
<dbReference type="AlphaFoldDB" id="A0A2Z2HK49"/>
<dbReference type="RefSeq" id="WP_152023804.1">
    <property type="nucleotide sequence ID" value="NZ_CP021324.1"/>
</dbReference>